<dbReference type="InterPro" id="IPR006149">
    <property type="entry name" value="EB_dom"/>
</dbReference>
<dbReference type="AlphaFoldDB" id="A0A2A6CNV5"/>
<accession>A0A8R1YYB7</accession>
<name>A0A2A6CNV5_PRIPA</name>
<organism evidence="1 2">
    <name type="scientific">Pristionchus pacificus</name>
    <name type="common">Parasitic nematode worm</name>
    <dbReference type="NCBI Taxonomy" id="54126"/>
    <lineage>
        <taxon>Eukaryota</taxon>
        <taxon>Metazoa</taxon>
        <taxon>Ecdysozoa</taxon>
        <taxon>Nematoda</taxon>
        <taxon>Chromadorea</taxon>
        <taxon>Rhabditida</taxon>
        <taxon>Rhabditina</taxon>
        <taxon>Diplogasteromorpha</taxon>
        <taxon>Diplogasteroidea</taxon>
        <taxon>Neodiplogasteridae</taxon>
        <taxon>Pristionchus</taxon>
    </lineage>
</organism>
<protein>
    <submittedName>
        <fullName evidence="1">EB domain-containing protein</fullName>
    </submittedName>
</protein>
<proteinExistence type="predicted"/>
<keyword evidence="2" id="KW-1185">Reference proteome</keyword>
<dbReference type="Pfam" id="PF01683">
    <property type="entry name" value="EB"/>
    <property type="match status" value="1"/>
</dbReference>
<reference evidence="1" key="2">
    <citation type="submission" date="2022-06" db="UniProtKB">
        <authorList>
            <consortium name="EnsemblMetazoa"/>
        </authorList>
    </citation>
    <scope>IDENTIFICATION</scope>
    <source>
        <strain evidence="1">PS312</strain>
    </source>
</reference>
<dbReference type="Proteomes" id="UP000005239">
    <property type="component" value="Unassembled WGS sequence"/>
</dbReference>
<evidence type="ECO:0000313" key="1">
    <source>
        <dbReference type="EnsemblMetazoa" id="PPA41416.1"/>
    </source>
</evidence>
<sequence>MWILLVSSILVATVLTATQEKILHQQVATCPRGKVLVNGQCISVAAPGSACTASQQCIDSSTCVNNICTCADYEAYTDRKFDSSNTSSFQ</sequence>
<accession>A0A2A6CNV5</accession>
<reference evidence="2" key="1">
    <citation type="journal article" date="2008" name="Nat. Genet.">
        <title>The Pristionchus pacificus genome provides a unique perspective on nematode lifestyle and parasitism.</title>
        <authorList>
            <person name="Dieterich C."/>
            <person name="Clifton S.W."/>
            <person name="Schuster L.N."/>
            <person name="Chinwalla A."/>
            <person name="Delehaunty K."/>
            <person name="Dinkelacker I."/>
            <person name="Fulton L."/>
            <person name="Fulton R."/>
            <person name="Godfrey J."/>
            <person name="Minx P."/>
            <person name="Mitreva M."/>
            <person name="Roeseler W."/>
            <person name="Tian H."/>
            <person name="Witte H."/>
            <person name="Yang S.P."/>
            <person name="Wilson R.K."/>
            <person name="Sommer R.J."/>
        </authorList>
    </citation>
    <scope>NUCLEOTIDE SEQUENCE [LARGE SCALE GENOMIC DNA]</scope>
    <source>
        <strain evidence="2">PS312</strain>
    </source>
</reference>
<evidence type="ECO:0000313" key="2">
    <source>
        <dbReference type="Proteomes" id="UP000005239"/>
    </source>
</evidence>
<gene>
    <name evidence="1" type="primary">WBGene00279785</name>
</gene>
<dbReference type="EnsemblMetazoa" id="PPA41416.1">
    <property type="protein sequence ID" value="PPA41416.1"/>
    <property type="gene ID" value="WBGene00279785"/>
</dbReference>